<evidence type="ECO:0000256" key="6">
    <source>
        <dbReference type="ARBA" id="ARBA00023242"/>
    </source>
</evidence>
<evidence type="ECO:0000256" key="4">
    <source>
        <dbReference type="ARBA" id="ARBA00023128"/>
    </source>
</evidence>
<sequence length="342" mass="39082">MSTGVKRSITDFFSVSKRQKSTIAKSASTVIKNDSHHQSTPSGLAMFKVNPPTVSQKFDKQGWIKTLTPEQRELLDLEINTMDESWLAVLHQEMTKEYFLDLKKFLKSEWSSGKVIFPPQKDIYSWSRFAPISKVKVLILGQDPYHNYNQAHGLAFSVHDPRTKPPPSLNNIYKCLKKDYPDFEVPKSGDLTKWAKQGVLLLNTCLTVRAHNANSHSNHGWEKFTSAAIRELIDYKNHVAHQGLVVIAWGSPAQRTIQKVGRVDWDQNLFLKSVHPSPLSASRGFFDCQHFVKCNGWLYKRYGDDGLIDWSLVDGNKIEDIEKKRGNKEAEERKTEPEEVVN</sequence>
<dbReference type="SUPFAM" id="SSF52141">
    <property type="entry name" value="Uracil-DNA glycosylase-like"/>
    <property type="match status" value="1"/>
</dbReference>
<keyword evidence="6 7" id="KW-0539">Nucleus</keyword>
<organism evidence="12 13">
    <name type="scientific">Brettanomyces naardenensis</name>
    <name type="common">Yeast</name>
    <dbReference type="NCBI Taxonomy" id="13370"/>
    <lineage>
        <taxon>Eukaryota</taxon>
        <taxon>Fungi</taxon>
        <taxon>Dikarya</taxon>
        <taxon>Ascomycota</taxon>
        <taxon>Saccharomycotina</taxon>
        <taxon>Pichiomycetes</taxon>
        <taxon>Pichiales</taxon>
        <taxon>Pichiaceae</taxon>
        <taxon>Brettanomyces</taxon>
    </lineage>
</organism>
<comment type="subcellular location">
    <subcellularLocation>
        <location evidence="7">Mitochondrion</location>
    </subcellularLocation>
    <subcellularLocation>
        <location evidence="7">Nucleus</location>
    </subcellularLocation>
</comment>
<evidence type="ECO:0000256" key="5">
    <source>
        <dbReference type="ARBA" id="ARBA00023204"/>
    </source>
</evidence>
<dbReference type="GO" id="GO:0005634">
    <property type="term" value="C:nucleus"/>
    <property type="evidence" value="ECO:0007669"/>
    <property type="project" value="UniProtKB-SubCell"/>
</dbReference>
<dbReference type="OrthoDB" id="10031947at2759"/>
<dbReference type="GO" id="GO:0097510">
    <property type="term" value="P:base-excision repair, AP site formation via deaminated base removal"/>
    <property type="evidence" value="ECO:0007669"/>
    <property type="project" value="TreeGrafter"/>
</dbReference>
<dbReference type="Proteomes" id="UP000290900">
    <property type="component" value="Unassembled WGS sequence"/>
</dbReference>
<proteinExistence type="inferred from homology"/>
<evidence type="ECO:0000256" key="2">
    <source>
        <dbReference type="ARBA" id="ARBA00022763"/>
    </source>
</evidence>
<keyword evidence="3 7" id="KW-0378">Hydrolase</keyword>
<dbReference type="HAMAP" id="MF_00148">
    <property type="entry name" value="UDG"/>
    <property type="match status" value="1"/>
</dbReference>
<dbReference type="AlphaFoldDB" id="A0A448YLJ6"/>
<accession>A0A448YLJ6</accession>
<dbReference type="GO" id="GO:0005739">
    <property type="term" value="C:mitochondrion"/>
    <property type="evidence" value="ECO:0007669"/>
    <property type="project" value="UniProtKB-SubCell"/>
</dbReference>
<evidence type="ECO:0000256" key="9">
    <source>
        <dbReference type="RuleBase" id="RU003780"/>
    </source>
</evidence>
<comment type="similarity">
    <text evidence="1 7 9">Belongs to the uracil-DNA glycosylase (UDG) superfamily. UNG family.</text>
</comment>
<name>A0A448YLJ6_BRENA</name>
<dbReference type="NCBIfam" id="NF003592">
    <property type="entry name" value="PRK05254.1-5"/>
    <property type="match status" value="1"/>
</dbReference>
<dbReference type="Gene3D" id="3.40.470.10">
    <property type="entry name" value="Uracil-DNA glycosylase-like domain"/>
    <property type="match status" value="1"/>
</dbReference>
<dbReference type="NCBIfam" id="NF003588">
    <property type="entry name" value="PRK05254.1-1"/>
    <property type="match status" value="1"/>
</dbReference>
<reference evidence="12 13" key="1">
    <citation type="submission" date="2018-12" db="EMBL/GenBank/DDBJ databases">
        <authorList>
            <person name="Tiukova I."/>
            <person name="Dainat J."/>
        </authorList>
    </citation>
    <scope>NUCLEOTIDE SEQUENCE [LARGE SCALE GENOMIC DNA]</scope>
</reference>
<evidence type="ECO:0000256" key="8">
    <source>
        <dbReference type="PROSITE-ProRule" id="PRU10072"/>
    </source>
</evidence>
<dbReference type="EC" id="3.2.2.27" evidence="7 9"/>
<evidence type="ECO:0000256" key="1">
    <source>
        <dbReference type="ARBA" id="ARBA00008184"/>
    </source>
</evidence>
<keyword evidence="2 7" id="KW-0227">DNA damage</keyword>
<dbReference type="SMART" id="SM00987">
    <property type="entry name" value="UreE_C"/>
    <property type="match status" value="1"/>
</dbReference>
<feature type="active site" description="Proton acceptor" evidence="7 8">
    <location>
        <position position="143"/>
    </location>
</feature>
<dbReference type="NCBIfam" id="TIGR00628">
    <property type="entry name" value="ung"/>
    <property type="match status" value="1"/>
</dbReference>
<evidence type="ECO:0000313" key="13">
    <source>
        <dbReference type="Proteomes" id="UP000290900"/>
    </source>
</evidence>
<dbReference type="InterPro" id="IPR002043">
    <property type="entry name" value="UDG_fam1"/>
</dbReference>
<comment type="function">
    <text evidence="7 9">Excises uracil residues from the DNA which can arise as a result of misincorporation of dUMP residues by DNA polymerase or due to deamination of cytosine.</text>
</comment>
<dbReference type="FunFam" id="3.40.470.10:FF:000007">
    <property type="entry name" value="Uracil-DNA glycosylase"/>
    <property type="match status" value="1"/>
</dbReference>
<dbReference type="InterPro" id="IPR018085">
    <property type="entry name" value="Ura-DNA_Glyclase_AS"/>
</dbReference>
<evidence type="ECO:0000259" key="11">
    <source>
        <dbReference type="SMART" id="SM00986"/>
    </source>
</evidence>
<evidence type="ECO:0000256" key="10">
    <source>
        <dbReference type="SAM" id="MobiDB-lite"/>
    </source>
</evidence>
<dbReference type="NCBIfam" id="NF003589">
    <property type="entry name" value="PRK05254.1-2"/>
    <property type="match status" value="1"/>
</dbReference>
<evidence type="ECO:0000256" key="3">
    <source>
        <dbReference type="ARBA" id="ARBA00022801"/>
    </source>
</evidence>
<evidence type="ECO:0000313" key="12">
    <source>
        <dbReference type="EMBL" id="VEU21723.1"/>
    </source>
</evidence>
<evidence type="ECO:0000256" key="7">
    <source>
        <dbReference type="HAMAP-Rule" id="MF_03166"/>
    </source>
</evidence>
<dbReference type="FunCoup" id="A0A448YLJ6">
    <property type="interactions" value="304"/>
</dbReference>
<protein>
    <recommendedName>
        <fullName evidence="7 9">Uracil-DNA glycosylase</fullName>
        <shortName evidence="7">UDG</shortName>
        <ecNumber evidence="7 9">3.2.2.27</ecNumber>
    </recommendedName>
</protein>
<gene>
    <name evidence="7" type="primary">UNG1</name>
    <name evidence="12" type="ORF">BRENAR_LOCUS2456</name>
</gene>
<feature type="region of interest" description="Disordered" evidence="10">
    <location>
        <begin position="321"/>
        <end position="342"/>
    </location>
</feature>
<dbReference type="SMART" id="SM00986">
    <property type="entry name" value="UDG"/>
    <property type="match status" value="1"/>
</dbReference>
<keyword evidence="4 7" id="KW-0496">Mitochondrion</keyword>
<dbReference type="InterPro" id="IPR036895">
    <property type="entry name" value="Uracil-DNA_glycosylase-like_sf"/>
</dbReference>
<dbReference type="STRING" id="13370.A0A448YLJ6"/>
<comment type="catalytic activity">
    <reaction evidence="7 9">
        <text>Hydrolyzes single-stranded DNA or mismatched double-stranded DNA and polynucleotides, releasing free uracil.</text>
        <dbReference type="EC" id="3.2.2.27"/>
    </reaction>
</comment>
<dbReference type="GO" id="GO:0004844">
    <property type="term" value="F:uracil DNA N-glycosylase activity"/>
    <property type="evidence" value="ECO:0007669"/>
    <property type="project" value="UniProtKB-UniRule"/>
</dbReference>
<keyword evidence="5 7" id="KW-0234">DNA repair</keyword>
<dbReference type="CDD" id="cd10027">
    <property type="entry name" value="UDG-F1-like"/>
    <property type="match status" value="1"/>
</dbReference>
<dbReference type="Pfam" id="PF03167">
    <property type="entry name" value="UDG"/>
    <property type="match status" value="1"/>
</dbReference>
<dbReference type="InParanoid" id="A0A448YLJ6"/>
<dbReference type="PROSITE" id="PS00130">
    <property type="entry name" value="U_DNA_GLYCOSYLASE"/>
    <property type="match status" value="1"/>
</dbReference>
<dbReference type="InterPro" id="IPR005122">
    <property type="entry name" value="Uracil-DNA_glycosylase-like"/>
</dbReference>
<dbReference type="PANTHER" id="PTHR11264">
    <property type="entry name" value="URACIL-DNA GLYCOSYLASE"/>
    <property type="match status" value="1"/>
</dbReference>
<keyword evidence="13" id="KW-1185">Reference proteome</keyword>
<dbReference type="PANTHER" id="PTHR11264:SF0">
    <property type="entry name" value="URACIL-DNA GLYCOSYLASE"/>
    <property type="match status" value="1"/>
</dbReference>
<feature type="domain" description="Uracil-DNA glycosylase-like" evidence="11">
    <location>
        <begin position="128"/>
        <end position="298"/>
    </location>
</feature>
<dbReference type="EMBL" id="CAACVR010000012">
    <property type="protein sequence ID" value="VEU21723.1"/>
    <property type="molecule type" value="Genomic_DNA"/>
</dbReference>